<feature type="region of interest" description="Disordered" evidence="1">
    <location>
        <begin position="1"/>
        <end position="68"/>
    </location>
</feature>
<dbReference type="VEuPathDB" id="TriTrypDB:ECC02_011501"/>
<reference evidence="2 3" key="1">
    <citation type="journal article" date="2019" name="Genome Biol. Evol.">
        <title>Nanopore Sequencing Significantly Improves Genome Assembly of the Protozoan Parasite Trypanosoma cruzi.</title>
        <authorList>
            <person name="Diaz-Viraque F."/>
            <person name="Pita S."/>
            <person name="Greif G."/>
            <person name="de Souza R.C.M."/>
            <person name="Iraola G."/>
            <person name="Robello C."/>
        </authorList>
    </citation>
    <scope>NUCLEOTIDE SEQUENCE [LARGE SCALE GENOMIC DNA]</scope>
    <source>
        <strain evidence="2 3">Berenice</strain>
    </source>
</reference>
<dbReference type="EMBL" id="JABDHM010000273">
    <property type="protein sequence ID" value="KAF5215770.1"/>
    <property type="molecule type" value="Genomic_DNA"/>
</dbReference>
<proteinExistence type="predicted"/>
<protein>
    <submittedName>
        <fullName evidence="2">Uncharacterized protein</fullName>
    </submittedName>
</protein>
<organism evidence="2 3">
    <name type="scientific">Trypanosoma cruzi</name>
    <dbReference type="NCBI Taxonomy" id="5693"/>
    <lineage>
        <taxon>Eukaryota</taxon>
        <taxon>Discoba</taxon>
        <taxon>Euglenozoa</taxon>
        <taxon>Kinetoplastea</taxon>
        <taxon>Metakinetoplastina</taxon>
        <taxon>Trypanosomatida</taxon>
        <taxon>Trypanosomatidae</taxon>
        <taxon>Trypanosoma</taxon>
        <taxon>Schizotrypanum</taxon>
    </lineage>
</organism>
<evidence type="ECO:0000313" key="3">
    <source>
        <dbReference type="Proteomes" id="UP000583944"/>
    </source>
</evidence>
<dbReference type="Proteomes" id="UP000583944">
    <property type="component" value="Unassembled WGS sequence"/>
</dbReference>
<feature type="compositionally biased region" description="Basic and acidic residues" evidence="1">
    <location>
        <begin position="36"/>
        <end position="68"/>
    </location>
</feature>
<accession>A0A7J6XP77</accession>
<gene>
    <name evidence="2" type="ORF">ECC02_011501</name>
</gene>
<sequence>MYKSNNGGPQHRLAHADQDARRLGRPSTPKKLQHSTLKECAHSERDVDGEMQRHTVEEKSQHSTHAAERHTHVAVVRLPHVQREARQRLAHHAARVAVDGSLRQGRHNRVGHLEGKTRRAMPSVLAAARARAAVHRLRPGQVARHVLVARATPEQHHTHRKHTVVRHLLPIPLQVAPHHKARGRRKNSVQWKKIDKDCTSFHLTVVCKHHSGAAARQPKFLLGTRHTQH</sequence>
<dbReference type="AlphaFoldDB" id="A0A7J6XP77"/>
<evidence type="ECO:0000313" key="2">
    <source>
        <dbReference type="EMBL" id="KAF5215770.1"/>
    </source>
</evidence>
<name>A0A7J6XP77_TRYCR</name>
<comment type="caution">
    <text evidence="2">The sequence shown here is derived from an EMBL/GenBank/DDBJ whole genome shotgun (WGS) entry which is preliminary data.</text>
</comment>
<evidence type="ECO:0000256" key="1">
    <source>
        <dbReference type="SAM" id="MobiDB-lite"/>
    </source>
</evidence>